<dbReference type="OrthoDB" id="582719at2759"/>
<dbReference type="RefSeq" id="XP_048548114.1">
    <property type="nucleotide sequence ID" value="XM_048692157.1"/>
</dbReference>
<evidence type="ECO:0000256" key="1">
    <source>
        <dbReference type="SAM" id="MobiDB-lite"/>
    </source>
</evidence>
<reference evidence="4" key="1">
    <citation type="journal article" date="2013" name="Nature">
        <title>Draft genome of the wheat A-genome progenitor Triticum urartu.</title>
        <authorList>
            <person name="Ling H.Q."/>
            <person name="Zhao S."/>
            <person name="Liu D."/>
            <person name="Wang J."/>
            <person name="Sun H."/>
            <person name="Zhang C."/>
            <person name="Fan H."/>
            <person name="Li D."/>
            <person name="Dong L."/>
            <person name="Tao Y."/>
            <person name="Gao C."/>
            <person name="Wu H."/>
            <person name="Li Y."/>
            <person name="Cui Y."/>
            <person name="Guo X."/>
            <person name="Zheng S."/>
            <person name="Wang B."/>
            <person name="Yu K."/>
            <person name="Liang Q."/>
            <person name="Yang W."/>
            <person name="Lou X."/>
            <person name="Chen J."/>
            <person name="Feng M."/>
            <person name="Jian J."/>
            <person name="Zhang X."/>
            <person name="Luo G."/>
            <person name="Jiang Y."/>
            <person name="Liu J."/>
            <person name="Wang Z."/>
            <person name="Sha Y."/>
            <person name="Zhang B."/>
            <person name="Wu H."/>
            <person name="Tang D."/>
            <person name="Shen Q."/>
            <person name="Xue P."/>
            <person name="Zou S."/>
            <person name="Wang X."/>
            <person name="Liu X."/>
            <person name="Wang F."/>
            <person name="Yang Y."/>
            <person name="An X."/>
            <person name="Dong Z."/>
            <person name="Zhang K."/>
            <person name="Zhang X."/>
            <person name="Luo M.C."/>
            <person name="Dvorak J."/>
            <person name="Tong Y."/>
            <person name="Wang J."/>
            <person name="Yang H."/>
            <person name="Li Z."/>
            <person name="Wang D."/>
            <person name="Zhang A."/>
            <person name="Wang J."/>
        </authorList>
    </citation>
    <scope>NUCLEOTIDE SEQUENCE</scope>
    <source>
        <strain evidence="4">cv. G1812</strain>
    </source>
</reference>
<dbReference type="PANTHER" id="PTHR35546:SF103">
    <property type="entry name" value="F-BOX DOMAIN-CONTAINING PROTEIN"/>
    <property type="match status" value="1"/>
</dbReference>
<gene>
    <name evidence="3" type="primary">LOC125527646</name>
</gene>
<feature type="domain" description="F-box" evidence="2">
    <location>
        <begin position="65"/>
        <end position="95"/>
    </location>
</feature>
<dbReference type="AlphaFoldDB" id="A0A8R7R6W5"/>
<dbReference type="Pfam" id="PF00646">
    <property type="entry name" value="F-box"/>
    <property type="match status" value="1"/>
</dbReference>
<dbReference type="EnsemblPlants" id="TuG1812S0000113500.01.T01">
    <property type="protein sequence ID" value="TuG1812S0000113500.01.T01"/>
    <property type="gene ID" value="TuG1812S0000113500.01"/>
</dbReference>
<dbReference type="InterPro" id="IPR001810">
    <property type="entry name" value="F-box_dom"/>
</dbReference>
<dbReference type="SUPFAM" id="SSF81383">
    <property type="entry name" value="F-box domain"/>
    <property type="match status" value="1"/>
</dbReference>
<dbReference type="Gramene" id="TuG1812S0000113500.01.T01">
    <property type="protein sequence ID" value="TuG1812S0000113500.01.T01"/>
    <property type="gene ID" value="TuG1812S0000113500.01"/>
</dbReference>
<accession>A0A8R7R6W5</accession>
<proteinExistence type="predicted"/>
<evidence type="ECO:0000259" key="2">
    <source>
        <dbReference type="Pfam" id="PF00646"/>
    </source>
</evidence>
<dbReference type="Gene3D" id="1.20.1280.50">
    <property type="match status" value="1"/>
</dbReference>
<feature type="region of interest" description="Disordered" evidence="1">
    <location>
        <begin position="1"/>
        <end position="58"/>
    </location>
</feature>
<protein>
    <recommendedName>
        <fullName evidence="2">F-box domain-containing protein</fullName>
    </recommendedName>
</protein>
<name>A0A8R7R6W5_TRIUA</name>
<feature type="compositionally biased region" description="Basic and acidic residues" evidence="1">
    <location>
        <begin position="13"/>
        <end position="30"/>
    </location>
</feature>
<dbReference type="Proteomes" id="UP000015106">
    <property type="component" value="Unassembled WGS sequence"/>
</dbReference>
<reference evidence="3" key="2">
    <citation type="submission" date="2022-06" db="UniProtKB">
        <authorList>
            <consortium name="EnsemblPlants"/>
        </authorList>
    </citation>
    <scope>IDENTIFICATION</scope>
</reference>
<evidence type="ECO:0000313" key="4">
    <source>
        <dbReference type="Proteomes" id="UP000015106"/>
    </source>
</evidence>
<sequence>MPAGGGEASNGRAGKEQSHPPAIRRRDESRPAPPFPAVASQEKRKQRKQRQPAAAEASVSSEGPLAEILARLPYRSLCRFQCVSKQWAELCSDLIRSIKTAPQTLSGFFHNNLAGNLCFSNLSGGRPLVDASLPFLRESYQRFKLQQCSTSLLLCKCWESEDDDEFDFVVCNPMTEQWAVLPPIKWQPGEDDEGTECFDLMYPFLVFDPAAPSRFVVFAPLMESVDIVAVYSHETGQWAPSSGWEDIAYPAVNPECAVLLNGMMHFLHLTVDEPLIAVLDMEGEVSREIAVPDDMLGAIPGYGSVGCSQGLLHAWYMDPHDYELSVWVLKDYATEEWTLKHTVDVPPLFGETESDEEEDYRRQEDGAHKYDVFAIHPEHNVIFLTDWKEVNLSYDMDSRQVHPMCTTGDFLGGLPFIPCFADLARPLQKSLF</sequence>
<dbReference type="KEGG" id="tua:125527646"/>
<evidence type="ECO:0000313" key="3">
    <source>
        <dbReference type="EnsemblPlants" id="TuG1812S0000113500.01.T01"/>
    </source>
</evidence>
<dbReference type="InterPro" id="IPR036047">
    <property type="entry name" value="F-box-like_dom_sf"/>
</dbReference>
<dbReference type="PANTHER" id="PTHR35546">
    <property type="entry name" value="F-BOX PROTEIN INTERACTION DOMAIN PROTEIN-RELATED"/>
    <property type="match status" value="1"/>
</dbReference>
<organism evidence="3 4">
    <name type="scientific">Triticum urartu</name>
    <name type="common">Red wild einkorn</name>
    <name type="synonym">Crithodium urartu</name>
    <dbReference type="NCBI Taxonomy" id="4572"/>
    <lineage>
        <taxon>Eukaryota</taxon>
        <taxon>Viridiplantae</taxon>
        <taxon>Streptophyta</taxon>
        <taxon>Embryophyta</taxon>
        <taxon>Tracheophyta</taxon>
        <taxon>Spermatophyta</taxon>
        <taxon>Magnoliopsida</taxon>
        <taxon>Liliopsida</taxon>
        <taxon>Poales</taxon>
        <taxon>Poaceae</taxon>
        <taxon>BOP clade</taxon>
        <taxon>Pooideae</taxon>
        <taxon>Triticodae</taxon>
        <taxon>Triticeae</taxon>
        <taxon>Triticinae</taxon>
        <taxon>Triticum</taxon>
    </lineage>
</organism>
<dbReference type="GeneID" id="125527646"/>
<dbReference type="InterPro" id="IPR055290">
    <property type="entry name" value="At3g26010-like"/>
</dbReference>
<keyword evidence="4" id="KW-1185">Reference proteome</keyword>